<protein>
    <submittedName>
        <fullName evidence="1">Uncharacterized protein</fullName>
    </submittedName>
</protein>
<dbReference type="Proteomes" id="UP001390339">
    <property type="component" value="Unassembled WGS sequence"/>
</dbReference>
<keyword evidence="2" id="KW-1185">Reference proteome</keyword>
<reference evidence="1 2" key="1">
    <citation type="journal article" date="2024" name="IMA Fungus">
        <title>Apiospora arundinis, a panoply of carbohydrate-active enzymes and secondary metabolites.</title>
        <authorList>
            <person name="Sorensen T."/>
            <person name="Petersen C."/>
            <person name="Muurmann A.T."/>
            <person name="Christiansen J.V."/>
            <person name="Brundto M.L."/>
            <person name="Overgaard C.K."/>
            <person name="Boysen A.T."/>
            <person name="Wollenberg R.D."/>
            <person name="Larsen T.O."/>
            <person name="Sorensen J.L."/>
            <person name="Nielsen K.L."/>
            <person name="Sondergaard T.E."/>
        </authorList>
    </citation>
    <scope>NUCLEOTIDE SEQUENCE [LARGE SCALE GENOMIC DNA]</scope>
    <source>
        <strain evidence="1 2">AAU 773</strain>
    </source>
</reference>
<proteinExistence type="predicted"/>
<accession>A0ABR2JGS9</accession>
<sequence>MAPSGLPLPLTSRRPAYGIYFEAEPRSARVGGIVVSVLASSACASFFCAKLEEPGLDYMV</sequence>
<dbReference type="EMBL" id="JAPCWZ010000002">
    <property type="protein sequence ID" value="KAK8876929.1"/>
    <property type="molecule type" value="Genomic_DNA"/>
</dbReference>
<evidence type="ECO:0000313" key="2">
    <source>
        <dbReference type="Proteomes" id="UP001390339"/>
    </source>
</evidence>
<organism evidence="1 2">
    <name type="scientific">Apiospora arundinis</name>
    <dbReference type="NCBI Taxonomy" id="335852"/>
    <lineage>
        <taxon>Eukaryota</taxon>
        <taxon>Fungi</taxon>
        <taxon>Dikarya</taxon>
        <taxon>Ascomycota</taxon>
        <taxon>Pezizomycotina</taxon>
        <taxon>Sordariomycetes</taxon>
        <taxon>Xylariomycetidae</taxon>
        <taxon>Amphisphaeriales</taxon>
        <taxon>Apiosporaceae</taxon>
        <taxon>Apiospora</taxon>
    </lineage>
</organism>
<evidence type="ECO:0000313" key="1">
    <source>
        <dbReference type="EMBL" id="KAK8876929.1"/>
    </source>
</evidence>
<comment type="caution">
    <text evidence="1">The sequence shown here is derived from an EMBL/GenBank/DDBJ whole genome shotgun (WGS) entry which is preliminary data.</text>
</comment>
<gene>
    <name evidence="1" type="ORF">PGQ11_001875</name>
</gene>
<name>A0ABR2JGS9_9PEZI</name>